<evidence type="ECO:0000256" key="2">
    <source>
        <dbReference type="SAM" id="SignalP"/>
    </source>
</evidence>
<dbReference type="Proteomes" id="UP000252517">
    <property type="component" value="Unassembled WGS sequence"/>
</dbReference>
<proteinExistence type="predicted"/>
<evidence type="ECO:0000256" key="1">
    <source>
        <dbReference type="SAM" id="MobiDB-lite"/>
    </source>
</evidence>
<reference evidence="3 4" key="1">
    <citation type="submission" date="2014-07" db="EMBL/GenBank/DDBJ databases">
        <title>Draft genome sequence of Thalassospira profundimaris S25-3-2.</title>
        <authorList>
            <person name="Lai Q."/>
            <person name="Shao Z."/>
        </authorList>
    </citation>
    <scope>NUCLEOTIDE SEQUENCE [LARGE SCALE GENOMIC DNA]</scope>
    <source>
        <strain evidence="3 4">S25-3-2</strain>
    </source>
</reference>
<keyword evidence="2" id="KW-0732">Signal</keyword>
<dbReference type="RefSeq" id="WP_114087705.1">
    <property type="nucleotide sequence ID" value="NZ_JPWH01000004.1"/>
</dbReference>
<gene>
    <name evidence="3" type="ORF">TH25_07400</name>
</gene>
<name>A0A367XF70_9PROT</name>
<feature type="compositionally biased region" description="Low complexity" evidence="1">
    <location>
        <begin position="136"/>
        <end position="155"/>
    </location>
</feature>
<evidence type="ECO:0000313" key="4">
    <source>
        <dbReference type="Proteomes" id="UP000252517"/>
    </source>
</evidence>
<dbReference type="AlphaFoldDB" id="A0A367XF70"/>
<accession>A0A367XF70</accession>
<organism evidence="3 4">
    <name type="scientific">Thalassospira profundimaris</name>
    <dbReference type="NCBI Taxonomy" id="502049"/>
    <lineage>
        <taxon>Bacteria</taxon>
        <taxon>Pseudomonadati</taxon>
        <taxon>Pseudomonadota</taxon>
        <taxon>Alphaproteobacteria</taxon>
        <taxon>Rhodospirillales</taxon>
        <taxon>Thalassospiraceae</taxon>
        <taxon>Thalassospira</taxon>
    </lineage>
</organism>
<dbReference type="OrthoDB" id="9879302at2"/>
<comment type="caution">
    <text evidence="3">The sequence shown here is derived from an EMBL/GenBank/DDBJ whole genome shotgun (WGS) entry which is preliminary data.</text>
</comment>
<feature type="chain" id="PRO_5016685819" evidence="2">
    <location>
        <begin position="30"/>
        <end position="155"/>
    </location>
</feature>
<sequence length="155" mass="16262">MKTLSRNIAIVALAFGVSGLAMTPAIASAAENVTYPEIVPNNHAGPNGGAKEHDIWLASHPETFSNQNAAPQVSHEVLPNNHVGPNGASKEHDVWLASHPDAPYNPNTAQQVNDQIAPNNHAGPNGADKEHDIWLAKQAASAQSDASSQAMTVNN</sequence>
<protein>
    <submittedName>
        <fullName evidence="3">Uncharacterized protein</fullName>
    </submittedName>
</protein>
<evidence type="ECO:0000313" key="3">
    <source>
        <dbReference type="EMBL" id="RCK52323.1"/>
    </source>
</evidence>
<feature type="region of interest" description="Disordered" evidence="1">
    <location>
        <begin position="114"/>
        <end position="155"/>
    </location>
</feature>
<dbReference type="EMBL" id="JPWH01000004">
    <property type="protein sequence ID" value="RCK52323.1"/>
    <property type="molecule type" value="Genomic_DNA"/>
</dbReference>
<feature type="signal peptide" evidence="2">
    <location>
        <begin position="1"/>
        <end position="29"/>
    </location>
</feature>